<evidence type="ECO:0000256" key="8">
    <source>
        <dbReference type="ARBA" id="ARBA00022840"/>
    </source>
</evidence>
<feature type="binding site" evidence="12">
    <location>
        <begin position="17"/>
        <end position="19"/>
    </location>
    <ligand>
        <name>substrate</name>
    </ligand>
</feature>
<evidence type="ECO:0000256" key="9">
    <source>
        <dbReference type="ARBA" id="ARBA00022842"/>
    </source>
</evidence>
<feature type="binding site" evidence="12">
    <location>
        <position position="203"/>
    </location>
    <ligand>
        <name>ATP</name>
        <dbReference type="ChEBI" id="CHEBI:30616"/>
    </ligand>
</feature>
<evidence type="ECO:0000256" key="7">
    <source>
        <dbReference type="ARBA" id="ARBA00022777"/>
    </source>
</evidence>
<evidence type="ECO:0000256" key="12">
    <source>
        <dbReference type="HAMAP-Rule" id="MF_03215"/>
    </source>
</evidence>
<dbReference type="HAMAP" id="MF_01987">
    <property type="entry name" value="Ribokinase"/>
    <property type="match status" value="1"/>
</dbReference>
<keyword evidence="8 12" id="KW-0067">ATP-binding</keyword>
<evidence type="ECO:0000256" key="4">
    <source>
        <dbReference type="ARBA" id="ARBA00022679"/>
    </source>
</evidence>
<dbReference type="EC" id="2.7.1.15" evidence="2 12"/>
<dbReference type="InterPro" id="IPR011611">
    <property type="entry name" value="PfkB_dom"/>
</dbReference>
<feature type="binding site" evidence="12">
    <location>
        <begin position="257"/>
        <end position="262"/>
    </location>
    <ligand>
        <name>ATP</name>
        <dbReference type="ChEBI" id="CHEBI:30616"/>
    </ligand>
</feature>
<proteinExistence type="inferred from homology"/>
<evidence type="ECO:0000256" key="3">
    <source>
        <dbReference type="ARBA" id="ARBA00016943"/>
    </source>
</evidence>
<protein>
    <recommendedName>
        <fullName evidence="3 12">Ribokinase</fullName>
        <shortName evidence="12">RK</shortName>
        <ecNumber evidence="2 12">2.7.1.15</ecNumber>
    </recommendedName>
</protein>
<comment type="activity regulation">
    <text evidence="12">Activated by a monovalent cation that binds near, but not in, the active site. The most likely occupant of the site in vivo is potassium. Ion binding induces a conformational change that may alter substrate affinity.</text>
</comment>
<keyword evidence="6 12" id="KW-0547">Nucleotide-binding</keyword>
<evidence type="ECO:0000313" key="14">
    <source>
        <dbReference type="EMBL" id="ODV98551.1"/>
    </source>
</evidence>
<comment type="cofactor">
    <cofactor evidence="12">
        <name>Mg(2+)</name>
        <dbReference type="ChEBI" id="CHEBI:18420"/>
    </cofactor>
    <text evidence="12">Requires a divalent cation, most likely magnesium in vivo, as an electrophilic catalyst to aid phosphoryl group transfer. It is the chelate of the metal and the nucleotide that is the actual substrate.</text>
</comment>
<keyword evidence="11 12" id="KW-0119">Carbohydrate metabolism</keyword>
<comment type="similarity">
    <text evidence="12">Belongs to the carbohydrate kinase PfkB family. Ribokinase subfamily.</text>
</comment>
<dbReference type="PROSITE" id="PS00584">
    <property type="entry name" value="PFKB_KINASES_2"/>
    <property type="match status" value="1"/>
</dbReference>
<dbReference type="GO" id="GO:0005737">
    <property type="term" value="C:cytoplasm"/>
    <property type="evidence" value="ECO:0007669"/>
    <property type="project" value="UniProtKB-SubCell"/>
</dbReference>
<dbReference type="EMBL" id="KV454011">
    <property type="protein sequence ID" value="ODV98551.1"/>
    <property type="molecule type" value="Genomic_DNA"/>
</dbReference>
<dbReference type="Gene3D" id="3.40.1190.20">
    <property type="match status" value="1"/>
</dbReference>
<feature type="binding site" evidence="12">
    <location>
        <position position="291"/>
    </location>
    <ligand>
        <name>K(+)</name>
        <dbReference type="ChEBI" id="CHEBI:29103"/>
    </ligand>
</feature>
<gene>
    <name evidence="12" type="primary">RBK1</name>
    <name evidence="14" type="ORF">PACTADRAFT_36415</name>
</gene>
<comment type="subunit">
    <text evidence="12">Homodimer.</text>
</comment>
<comment type="subcellular location">
    <subcellularLocation>
        <location evidence="12">Cytoplasm</location>
    </subcellularLocation>
    <subcellularLocation>
        <location evidence="12">Nucleus</location>
    </subcellularLocation>
</comment>
<dbReference type="GO" id="GO:0005634">
    <property type="term" value="C:nucleus"/>
    <property type="evidence" value="ECO:0007669"/>
    <property type="project" value="UniProtKB-SubCell"/>
</dbReference>
<dbReference type="InterPro" id="IPR029056">
    <property type="entry name" value="Ribokinase-like"/>
</dbReference>
<evidence type="ECO:0000313" key="15">
    <source>
        <dbReference type="Proteomes" id="UP000094236"/>
    </source>
</evidence>
<feature type="binding site" evidence="12">
    <location>
        <position position="330"/>
    </location>
    <ligand>
        <name>K(+)</name>
        <dbReference type="ChEBI" id="CHEBI:29103"/>
    </ligand>
</feature>
<evidence type="ECO:0000256" key="2">
    <source>
        <dbReference type="ARBA" id="ARBA00012035"/>
    </source>
</evidence>
<dbReference type="InterPro" id="IPR011877">
    <property type="entry name" value="Ribokinase"/>
</dbReference>
<sequence>MEDEIINSVITIVGSINYDLVTYISSIPDAGETKQSNSFETHFGGKGLNQAISTSKLIPRLEKTRIKIQMCGNVGDDSFGMDLEKYLVKNTINIENVKNLTGTNTGVAVIIVEEDSNGENRILITPGANAKTLPTNEEYEKLFNITDKDIKQYVILQNETPNTVETINWLHTNRPNINIIYNPSPFIDLPSEIYKKIDVLVVNETEALMSANDMLKDEKLRDFKEEIAKDKISGFHKLATTLRQLINLDKLNLVIITLGSTGSLYSSKESGDDLKFFKSNKIPKDKVKDTTGAGDTFLGAIVSQLSLGNSIDSAMKFAIYASSLTVQKKGAAETIPVYEDVAKLLKD</sequence>
<name>A0A1E4U3H8_PACTA</name>
<keyword evidence="7 12" id="KW-0418">Kinase</keyword>
<feature type="binding site" evidence="12">
    <location>
        <position position="289"/>
    </location>
    <ligand>
        <name>K(+)</name>
        <dbReference type="ChEBI" id="CHEBI:29103"/>
    </ligand>
</feature>
<feature type="binding site" evidence="12">
    <location>
        <position position="159"/>
    </location>
    <ligand>
        <name>substrate</name>
    </ligand>
</feature>
<feature type="binding site" evidence="12">
    <location>
        <position position="295"/>
    </location>
    <ligand>
        <name>substrate</name>
    </ligand>
</feature>
<keyword evidence="12" id="KW-0963">Cytoplasm</keyword>
<dbReference type="PANTHER" id="PTHR10584:SF166">
    <property type="entry name" value="RIBOKINASE"/>
    <property type="match status" value="1"/>
</dbReference>
<evidence type="ECO:0000259" key="13">
    <source>
        <dbReference type="Pfam" id="PF00294"/>
    </source>
</evidence>
<dbReference type="STRING" id="669874.A0A1E4U3H8"/>
<comment type="pathway">
    <text evidence="12">Carbohydrate metabolism; D-ribose degradation; D-ribose 5-phosphate from beta-D-ribopyranose: step 2/2.</text>
</comment>
<keyword evidence="10 12" id="KW-0630">Potassium</keyword>
<evidence type="ECO:0000256" key="1">
    <source>
        <dbReference type="ARBA" id="ARBA00005380"/>
    </source>
</evidence>
<keyword evidence="9 12" id="KW-0460">Magnesium</keyword>
<accession>A0A1E4U3H8</accession>
<dbReference type="CDD" id="cd01174">
    <property type="entry name" value="ribokinase"/>
    <property type="match status" value="1"/>
</dbReference>
<dbReference type="OrthoDB" id="415590at2759"/>
<dbReference type="Proteomes" id="UP000094236">
    <property type="component" value="Unassembled WGS sequence"/>
</dbReference>
<comment type="caution">
    <text evidence="12">Lacks conserved residue(s) required for the propagation of feature annotation.</text>
</comment>
<reference evidence="15" key="1">
    <citation type="submission" date="2016-05" db="EMBL/GenBank/DDBJ databases">
        <title>Comparative genomics of biotechnologically important yeasts.</title>
        <authorList>
            <consortium name="DOE Joint Genome Institute"/>
            <person name="Riley R."/>
            <person name="Haridas S."/>
            <person name="Wolfe K.H."/>
            <person name="Lopes M.R."/>
            <person name="Hittinger C.T."/>
            <person name="Goker M."/>
            <person name="Salamov A."/>
            <person name="Wisecaver J."/>
            <person name="Long T.M."/>
            <person name="Aerts A.L."/>
            <person name="Barry K."/>
            <person name="Choi C."/>
            <person name="Clum A."/>
            <person name="Coughlan A.Y."/>
            <person name="Deshpande S."/>
            <person name="Douglass A.P."/>
            <person name="Hanson S.J."/>
            <person name="Klenk H.-P."/>
            <person name="Labutti K."/>
            <person name="Lapidus A."/>
            <person name="Lindquist E."/>
            <person name="Lipzen A."/>
            <person name="Meier-Kolthoff J.P."/>
            <person name="Ohm R.A."/>
            <person name="Otillar R.P."/>
            <person name="Pangilinan J."/>
            <person name="Peng Y."/>
            <person name="Rokas A."/>
            <person name="Rosa C.A."/>
            <person name="Scheuner C."/>
            <person name="Sibirny A.A."/>
            <person name="Slot J.C."/>
            <person name="Stielow J.B."/>
            <person name="Sun H."/>
            <person name="Kurtzman C.P."/>
            <person name="Blackwell M."/>
            <person name="Grigoriev I.V."/>
            <person name="Jeffries T.W."/>
        </authorList>
    </citation>
    <scope>NUCLEOTIDE SEQUENCE [LARGE SCALE GENOMIC DNA]</scope>
    <source>
        <strain evidence="15">NRRL Y-2460</strain>
    </source>
</reference>
<feature type="binding site" evidence="12">
    <location>
        <begin position="294"/>
        <end position="295"/>
    </location>
    <ligand>
        <name>ATP</name>
        <dbReference type="ChEBI" id="CHEBI:30616"/>
    </ligand>
</feature>
<dbReference type="GO" id="GO:0005524">
    <property type="term" value="F:ATP binding"/>
    <property type="evidence" value="ECO:0007669"/>
    <property type="project" value="UniProtKB-UniRule"/>
</dbReference>
<dbReference type="PANTHER" id="PTHR10584">
    <property type="entry name" value="SUGAR KINASE"/>
    <property type="match status" value="1"/>
</dbReference>
<dbReference type="InterPro" id="IPR002173">
    <property type="entry name" value="Carboh/pur_kinase_PfkB_CS"/>
</dbReference>
<evidence type="ECO:0000256" key="11">
    <source>
        <dbReference type="ARBA" id="ARBA00023277"/>
    </source>
</evidence>
<comment type="function">
    <text evidence="12">Catalyzes the phosphorylation of ribose at O-5 in a reaction requiring ATP and magnesium. The resulting D-ribose-5-phosphate can then be used either for sythesis of nucleotides, histidine, and tryptophan, or as a component of the pentose phosphate pathway.</text>
</comment>
<feature type="binding site" evidence="12">
    <location>
        <position position="325"/>
    </location>
    <ligand>
        <name>K(+)</name>
        <dbReference type="ChEBI" id="CHEBI:29103"/>
    </ligand>
</feature>
<comment type="similarity">
    <text evidence="1">Belongs to the carbohydrate kinase pfkB family.</text>
</comment>
<keyword evidence="15" id="KW-1185">Reference proteome</keyword>
<dbReference type="UniPathway" id="UPA00916">
    <property type="reaction ID" value="UER00889"/>
</dbReference>
<dbReference type="InterPro" id="IPR002139">
    <property type="entry name" value="Ribo/fructo_kinase"/>
</dbReference>
<keyword evidence="4 12" id="KW-0808">Transferase</keyword>
<dbReference type="Pfam" id="PF00294">
    <property type="entry name" value="PfkB"/>
    <property type="match status" value="1"/>
</dbReference>
<dbReference type="GO" id="GO:0046872">
    <property type="term" value="F:metal ion binding"/>
    <property type="evidence" value="ECO:0007669"/>
    <property type="project" value="UniProtKB-KW"/>
</dbReference>
<organism evidence="14 15">
    <name type="scientific">Pachysolen tannophilus NRRL Y-2460</name>
    <dbReference type="NCBI Taxonomy" id="669874"/>
    <lineage>
        <taxon>Eukaryota</taxon>
        <taxon>Fungi</taxon>
        <taxon>Dikarya</taxon>
        <taxon>Ascomycota</taxon>
        <taxon>Saccharomycotina</taxon>
        <taxon>Pichiomycetes</taxon>
        <taxon>Pachysolenaceae</taxon>
        <taxon>Pachysolen</taxon>
    </lineage>
</organism>
<feature type="binding site" evidence="12">
    <location>
        <begin position="45"/>
        <end position="49"/>
    </location>
    <ligand>
        <name>substrate</name>
    </ligand>
</feature>
<feature type="active site" description="Proton acceptor" evidence="12">
    <location>
        <position position="295"/>
    </location>
</feature>
<dbReference type="PRINTS" id="PR00990">
    <property type="entry name" value="RIBOKINASE"/>
</dbReference>
<comment type="catalytic activity">
    <reaction evidence="12">
        <text>D-ribose + ATP = D-ribose 5-phosphate + ADP + H(+)</text>
        <dbReference type="Rhea" id="RHEA:13697"/>
        <dbReference type="ChEBI" id="CHEBI:15378"/>
        <dbReference type="ChEBI" id="CHEBI:30616"/>
        <dbReference type="ChEBI" id="CHEBI:47013"/>
        <dbReference type="ChEBI" id="CHEBI:78346"/>
        <dbReference type="ChEBI" id="CHEBI:456216"/>
        <dbReference type="EC" id="2.7.1.15"/>
    </reaction>
</comment>
<dbReference type="SUPFAM" id="SSF53613">
    <property type="entry name" value="Ribokinase-like"/>
    <property type="match status" value="1"/>
</dbReference>
<dbReference type="AlphaFoldDB" id="A0A1E4U3H8"/>
<dbReference type="GO" id="GO:0019303">
    <property type="term" value="P:D-ribose catabolic process"/>
    <property type="evidence" value="ECO:0007669"/>
    <property type="project" value="UniProtKB-UniRule"/>
</dbReference>
<evidence type="ECO:0000256" key="10">
    <source>
        <dbReference type="ARBA" id="ARBA00022958"/>
    </source>
</evidence>
<keyword evidence="12" id="KW-0539">Nucleus</keyword>
<evidence type="ECO:0000256" key="6">
    <source>
        <dbReference type="ARBA" id="ARBA00022741"/>
    </source>
</evidence>
<keyword evidence="5 12" id="KW-0479">Metal-binding</keyword>
<feature type="binding site" evidence="12">
    <location>
        <position position="328"/>
    </location>
    <ligand>
        <name>K(+)</name>
        <dbReference type="ChEBI" id="CHEBI:29103"/>
    </ligand>
</feature>
<feature type="domain" description="Carbohydrate kinase PfkB" evidence="13">
    <location>
        <begin position="10"/>
        <end position="336"/>
    </location>
</feature>
<evidence type="ECO:0000256" key="5">
    <source>
        <dbReference type="ARBA" id="ARBA00022723"/>
    </source>
</evidence>
<dbReference type="GO" id="GO:0004747">
    <property type="term" value="F:ribokinase activity"/>
    <property type="evidence" value="ECO:0007669"/>
    <property type="project" value="UniProtKB-UniRule"/>
</dbReference>